<organism evidence="2 3">
    <name type="scientific">Halomonas nitroreducens</name>
    <dbReference type="NCBI Taxonomy" id="447425"/>
    <lineage>
        <taxon>Bacteria</taxon>
        <taxon>Pseudomonadati</taxon>
        <taxon>Pseudomonadota</taxon>
        <taxon>Gammaproteobacteria</taxon>
        <taxon>Oceanospirillales</taxon>
        <taxon>Halomonadaceae</taxon>
        <taxon>Halomonas</taxon>
    </lineage>
</organism>
<keyword evidence="1" id="KW-0472">Membrane</keyword>
<gene>
    <name evidence="2" type="ORF">EKG36_12685</name>
</gene>
<dbReference type="InterPro" id="IPR044691">
    <property type="entry name" value="DCC1_Trx"/>
</dbReference>
<dbReference type="RefSeq" id="WP_126484627.1">
    <property type="nucleotide sequence ID" value="NZ_RXNS01000011.1"/>
</dbReference>
<sequence length="122" mass="14207">MTDQATVKVYYDAACPICRRERRRYERLAGGAPGVAWIDVTRHAARLRERGIDPRDALRSLYVEDERGRLCNGLDAYILLMRRVPVLRPLAWVIGLPGLKPLLAWGYRHWVRRRLARQGRLD</sequence>
<dbReference type="EMBL" id="RXNS01000011">
    <property type="protein sequence ID" value="RTR02448.1"/>
    <property type="molecule type" value="Genomic_DNA"/>
</dbReference>
<dbReference type="Proteomes" id="UP000267400">
    <property type="component" value="Unassembled WGS sequence"/>
</dbReference>
<reference evidence="2 3" key="1">
    <citation type="submission" date="2018-12" db="EMBL/GenBank/DDBJ databases">
        <authorList>
            <person name="Yu L."/>
        </authorList>
    </citation>
    <scope>NUCLEOTIDE SEQUENCE [LARGE SCALE GENOMIC DNA]</scope>
    <source>
        <strain evidence="2 3">11S</strain>
    </source>
</reference>
<keyword evidence="1" id="KW-0812">Transmembrane</keyword>
<dbReference type="PANTHER" id="PTHR34290:SF2">
    <property type="entry name" value="OS04G0668800 PROTEIN"/>
    <property type="match status" value="1"/>
</dbReference>
<dbReference type="AlphaFoldDB" id="A0A431V220"/>
<dbReference type="Pfam" id="PF04134">
    <property type="entry name" value="DCC1-like"/>
    <property type="match status" value="1"/>
</dbReference>
<dbReference type="OrthoDB" id="5294764at2"/>
<feature type="transmembrane region" description="Helical" evidence="1">
    <location>
        <begin position="89"/>
        <end position="107"/>
    </location>
</feature>
<evidence type="ECO:0000313" key="3">
    <source>
        <dbReference type="Proteomes" id="UP000267400"/>
    </source>
</evidence>
<proteinExistence type="predicted"/>
<evidence type="ECO:0000256" key="1">
    <source>
        <dbReference type="SAM" id="Phobius"/>
    </source>
</evidence>
<evidence type="ECO:0000313" key="2">
    <source>
        <dbReference type="EMBL" id="RTR02448.1"/>
    </source>
</evidence>
<comment type="caution">
    <text evidence="2">The sequence shown here is derived from an EMBL/GenBank/DDBJ whole genome shotgun (WGS) entry which is preliminary data.</text>
</comment>
<keyword evidence="3" id="KW-1185">Reference proteome</keyword>
<accession>A0A431V220</accession>
<name>A0A431V220_9GAMM</name>
<dbReference type="PANTHER" id="PTHR34290">
    <property type="entry name" value="SI:CH73-390P7.2"/>
    <property type="match status" value="1"/>
</dbReference>
<protein>
    <submittedName>
        <fullName evidence="2">DUF393 domain-containing protein</fullName>
    </submittedName>
</protein>
<keyword evidence="1" id="KW-1133">Transmembrane helix</keyword>
<dbReference type="InterPro" id="IPR007263">
    <property type="entry name" value="DCC1-like"/>
</dbReference>
<dbReference type="GO" id="GO:0015035">
    <property type="term" value="F:protein-disulfide reductase activity"/>
    <property type="evidence" value="ECO:0007669"/>
    <property type="project" value="InterPro"/>
</dbReference>